<evidence type="ECO:0000313" key="3">
    <source>
        <dbReference type="Proteomes" id="UP000265703"/>
    </source>
</evidence>
<keyword evidence="3" id="KW-1185">Reference proteome</keyword>
<proteinExistence type="predicted"/>
<comment type="caution">
    <text evidence="2">The sequence shown here is derived from an EMBL/GenBank/DDBJ whole genome shotgun (WGS) entry which is preliminary data.</text>
</comment>
<sequence length="137" mass="14887">MKIIYSMQLCGATILSILLKDSTGGGNYVVRNFTHNELQIIGTDVRTVEDHKFRIQAKIADFDKITGNCPTSFFSGSLCYIKYTPPPSSCSSSPLSPYNCDDKNKAIEIVVPITTAIIGVIGGVIAVLLKQHFKSSV</sequence>
<keyword evidence="1" id="KW-0812">Transmembrane</keyword>
<evidence type="ECO:0000313" key="2">
    <source>
        <dbReference type="EMBL" id="RIA89379.1"/>
    </source>
</evidence>
<feature type="transmembrane region" description="Helical" evidence="1">
    <location>
        <begin position="109"/>
        <end position="129"/>
    </location>
</feature>
<dbReference type="OrthoDB" id="2372506at2759"/>
<dbReference type="AlphaFoldDB" id="A0A397SWK6"/>
<keyword evidence="1" id="KW-0472">Membrane</keyword>
<gene>
    <name evidence="2" type="ORF">C1645_824963</name>
</gene>
<reference evidence="2 3" key="1">
    <citation type="submission" date="2018-06" db="EMBL/GenBank/DDBJ databases">
        <title>Comparative genomics reveals the genomic features of Rhizophagus irregularis, R. cerebriforme, R. diaphanum and Gigaspora rosea, and their symbiotic lifestyle signature.</title>
        <authorList>
            <person name="Morin E."/>
            <person name="San Clemente H."/>
            <person name="Chen E.C.H."/>
            <person name="De La Providencia I."/>
            <person name="Hainaut M."/>
            <person name="Kuo A."/>
            <person name="Kohler A."/>
            <person name="Murat C."/>
            <person name="Tang N."/>
            <person name="Roy S."/>
            <person name="Loubradou J."/>
            <person name="Henrissat B."/>
            <person name="Grigoriev I.V."/>
            <person name="Corradi N."/>
            <person name="Roux C."/>
            <person name="Martin F.M."/>
        </authorList>
    </citation>
    <scope>NUCLEOTIDE SEQUENCE [LARGE SCALE GENOMIC DNA]</scope>
    <source>
        <strain evidence="2 3">DAOM 227022</strain>
    </source>
</reference>
<name>A0A397SWK6_9GLOM</name>
<evidence type="ECO:0000256" key="1">
    <source>
        <dbReference type="SAM" id="Phobius"/>
    </source>
</evidence>
<accession>A0A397SWK6</accession>
<dbReference type="EMBL" id="QKYT01000222">
    <property type="protein sequence ID" value="RIA89379.1"/>
    <property type="molecule type" value="Genomic_DNA"/>
</dbReference>
<organism evidence="2 3">
    <name type="scientific">Glomus cerebriforme</name>
    <dbReference type="NCBI Taxonomy" id="658196"/>
    <lineage>
        <taxon>Eukaryota</taxon>
        <taxon>Fungi</taxon>
        <taxon>Fungi incertae sedis</taxon>
        <taxon>Mucoromycota</taxon>
        <taxon>Glomeromycotina</taxon>
        <taxon>Glomeromycetes</taxon>
        <taxon>Glomerales</taxon>
        <taxon>Glomeraceae</taxon>
        <taxon>Glomus</taxon>
    </lineage>
</organism>
<dbReference type="Proteomes" id="UP000265703">
    <property type="component" value="Unassembled WGS sequence"/>
</dbReference>
<keyword evidence="1" id="KW-1133">Transmembrane helix</keyword>
<protein>
    <submittedName>
        <fullName evidence="2">Uncharacterized protein</fullName>
    </submittedName>
</protein>